<sequence length="125" mass="14514">MDCLVLPVSALVRSRHWGSRVGYRPMVSEEGFGDPDNGLVTVVVGKERREFLVEGIVLEEHPFRDLIDLLEKDGLAKHEKRRKRGVVYVDVDSILFEHMLWLMYNDSHSLSELNLREVIDFYAQE</sequence>
<proteinExistence type="predicted"/>
<reference evidence="2" key="1">
    <citation type="journal article" date="2023" name="Front. Plant Sci.">
        <title>Chromosomal-level genome assembly of Melastoma candidum provides insights into trichome evolution.</title>
        <authorList>
            <person name="Zhong Y."/>
            <person name="Wu W."/>
            <person name="Sun C."/>
            <person name="Zou P."/>
            <person name="Liu Y."/>
            <person name="Dai S."/>
            <person name="Zhou R."/>
        </authorList>
    </citation>
    <scope>NUCLEOTIDE SEQUENCE [LARGE SCALE GENOMIC DNA]</scope>
</reference>
<dbReference type="EMBL" id="CM042884">
    <property type="protein sequence ID" value="KAI4371498.1"/>
    <property type="molecule type" value="Genomic_DNA"/>
</dbReference>
<evidence type="ECO:0000313" key="2">
    <source>
        <dbReference type="Proteomes" id="UP001057402"/>
    </source>
</evidence>
<dbReference type="Proteomes" id="UP001057402">
    <property type="component" value="Chromosome 5"/>
</dbReference>
<protein>
    <submittedName>
        <fullName evidence="1">Uncharacterized protein</fullName>
    </submittedName>
</protein>
<gene>
    <name evidence="1" type="ORF">MLD38_019726</name>
</gene>
<keyword evidence="2" id="KW-1185">Reference proteome</keyword>
<name>A0ACB9QZ03_9MYRT</name>
<comment type="caution">
    <text evidence="1">The sequence shown here is derived from an EMBL/GenBank/DDBJ whole genome shotgun (WGS) entry which is preliminary data.</text>
</comment>
<accession>A0ACB9QZ03</accession>
<organism evidence="1 2">
    <name type="scientific">Melastoma candidum</name>
    <dbReference type="NCBI Taxonomy" id="119954"/>
    <lineage>
        <taxon>Eukaryota</taxon>
        <taxon>Viridiplantae</taxon>
        <taxon>Streptophyta</taxon>
        <taxon>Embryophyta</taxon>
        <taxon>Tracheophyta</taxon>
        <taxon>Spermatophyta</taxon>
        <taxon>Magnoliopsida</taxon>
        <taxon>eudicotyledons</taxon>
        <taxon>Gunneridae</taxon>
        <taxon>Pentapetalae</taxon>
        <taxon>rosids</taxon>
        <taxon>malvids</taxon>
        <taxon>Myrtales</taxon>
        <taxon>Melastomataceae</taxon>
        <taxon>Melastomatoideae</taxon>
        <taxon>Melastomateae</taxon>
        <taxon>Melastoma</taxon>
    </lineage>
</organism>
<evidence type="ECO:0000313" key="1">
    <source>
        <dbReference type="EMBL" id="KAI4371498.1"/>
    </source>
</evidence>